<evidence type="ECO:0000313" key="5">
    <source>
        <dbReference type="Proteomes" id="UP000034279"/>
    </source>
</evidence>
<protein>
    <submittedName>
        <fullName evidence="2">Uncharacterized protein</fullName>
    </submittedName>
</protein>
<dbReference type="EMBL" id="JJPK01000055">
    <property type="protein sequence ID" value="KKG62240.1"/>
    <property type="molecule type" value="Genomic_DNA"/>
</dbReference>
<dbReference type="EMBL" id="JJPI01000153">
    <property type="protein sequence ID" value="KKG49241.1"/>
    <property type="molecule type" value="Genomic_DNA"/>
</dbReference>
<dbReference type="EMBL" id="JJPJ01000016">
    <property type="protein sequence ID" value="KKG66203.1"/>
    <property type="molecule type" value="Genomic_DNA"/>
</dbReference>
<proteinExistence type="predicted"/>
<dbReference type="Proteomes" id="UP000034566">
    <property type="component" value="Unassembled WGS sequence"/>
</dbReference>
<gene>
    <name evidence="1" type="ORF">DU33_16155</name>
    <name evidence="2" type="ORF">DU45_19095</name>
    <name evidence="3" type="ORF">DU64_15420</name>
</gene>
<dbReference type="AlphaFoldDB" id="A0A0F8IZN8"/>
<organism evidence="2 6">
    <name type="scientific">Methanosarcina mazei</name>
    <name type="common">Methanosarcina frisia</name>
    <dbReference type="NCBI Taxonomy" id="2209"/>
    <lineage>
        <taxon>Archaea</taxon>
        <taxon>Methanobacteriati</taxon>
        <taxon>Methanobacteriota</taxon>
        <taxon>Stenosarchaea group</taxon>
        <taxon>Methanomicrobia</taxon>
        <taxon>Methanosarcinales</taxon>
        <taxon>Methanosarcinaceae</taxon>
        <taxon>Methanosarcina</taxon>
    </lineage>
</organism>
<evidence type="ECO:0000313" key="2">
    <source>
        <dbReference type="EMBL" id="KKG62240.1"/>
    </source>
</evidence>
<evidence type="ECO:0000313" key="6">
    <source>
        <dbReference type="Proteomes" id="UP000034566"/>
    </source>
</evidence>
<dbReference type="RefSeq" id="WP_200895787.1">
    <property type="nucleotide sequence ID" value="NZ_JJPI01000153.1"/>
</dbReference>
<dbReference type="Proteomes" id="UP000034279">
    <property type="component" value="Unassembled WGS sequence"/>
</dbReference>
<sequence>MAKVNVYEDGKVIARVEYNTNLDFWDGHNMTCGSTGRHLGLTRLRKSGQYVLIHGTQWQGEQDSAEIITEEEAYQAIVSSGNTELLENFPDLKKFEEDLDTDEDLDESKTTIQISKALQKQLTDLKQSPDETYHAVLERLVKRYKYSEEPDNSNV</sequence>
<comment type="caution">
    <text evidence="2">The sequence shown here is derived from an EMBL/GenBank/DDBJ whole genome shotgun (WGS) entry which is preliminary data.</text>
</comment>
<evidence type="ECO:0000313" key="3">
    <source>
        <dbReference type="EMBL" id="KKG66203.1"/>
    </source>
</evidence>
<reference evidence="4 5" key="1">
    <citation type="journal article" date="2015" name="ISME J.">
        <title>Genomic and phenotypic differentiation among Methanosarcina mazei populations from Columbia River sediment.</title>
        <authorList>
            <person name="Youngblut N.D."/>
            <person name="Wirth J.S."/>
            <person name="Henriksen J.R."/>
            <person name="Smith M."/>
            <person name="Simon H."/>
            <person name="Metcalf W.W."/>
            <person name="Whitaker R.J."/>
        </authorList>
    </citation>
    <scope>NUCLEOTIDE SEQUENCE [LARGE SCALE GENOMIC DNA]</scope>
    <source>
        <strain evidence="1 4">3.F.T.1A.1</strain>
        <strain evidence="3 5">3.F.T.1A.2</strain>
        <strain evidence="2 6">3.F.T.1A.4</strain>
    </source>
</reference>
<accession>A0A0F8IZN8</accession>
<evidence type="ECO:0000313" key="1">
    <source>
        <dbReference type="EMBL" id="KKG49241.1"/>
    </source>
</evidence>
<dbReference type="Proteomes" id="UP000034188">
    <property type="component" value="Unassembled WGS sequence"/>
</dbReference>
<dbReference type="PATRIC" id="fig|2209.42.peg.3558"/>
<evidence type="ECO:0000313" key="4">
    <source>
        <dbReference type="Proteomes" id="UP000034188"/>
    </source>
</evidence>
<name>A0A0F8IZN8_METMZ</name>